<accession>A0A918LC30</accession>
<sequence length="640" mass="72295">MEQQMIDIEDSYPIVSSDMTIKAMRDSGYKSTAHAIAELIDNGIEAGADIVELFAVEASERRTERARYHVEKIAVMDNGRGMDRETLRRSLRFGVGTRQDRKGIGRFGVGLPNSSMSQCKRVEVWSWQNGPDNALYTYLDIEEIEGTHAQVPAPSHYPLPDEWQKLSQGLGQSGTLVLWTNLDRVQWLGATATLRNTEELIGRVYRRFISDGTCRIRLVPVHGGEEVDAKDARPNDPLYLMPHTSTPYPFDTAPMFRPCGAGSVGQVGVEEFMVKGIDGNEYPVIVRASIAKDEARRSDIDGKPWPDGISPTANPGSTPWGKHAARNLGVSLIRANRELDLDKGWTSTYDPVERWWGIEIEFPPQLDEVFGVTNNKQAATAFSNLAHFDWEEEAAGTGMSWGEFRAQLHEEGDQRLPLIDIVYHIRQKLIGRLRKDLQDQTRGGRSNRKRHETAEVQADQAVKKRRTEVPPSRTEALEKEATPEEIEQAQLESLVETHRYPEADAKRIIEETTAQHRKVRLLTSRNPDSPAFFNIEFIPGLLQVALNMDHPVYNQLVTVLDSDVADASRAELAHRLEQAASAFKLLLFSWARFEDELPDESKAKDRVKKMRQDWGRLASEFFTADLSDDDDDDEDDEDDE</sequence>
<dbReference type="AlphaFoldDB" id="A0A918LC30"/>
<evidence type="ECO:0000313" key="3">
    <source>
        <dbReference type="Proteomes" id="UP000653493"/>
    </source>
</evidence>
<evidence type="ECO:0000313" key="2">
    <source>
        <dbReference type="EMBL" id="GGS29676.1"/>
    </source>
</evidence>
<dbReference type="Gene3D" id="3.30.565.10">
    <property type="entry name" value="Histidine kinase-like ATPase, C-terminal domain"/>
    <property type="match status" value="1"/>
</dbReference>
<evidence type="ECO:0000256" key="1">
    <source>
        <dbReference type="SAM" id="MobiDB-lite"/>
    </source>
</evidence>
<keyword evidence="2" id="KW-0418">Kinase</keyword>
<dbReference type="SUPFAM" id="SSF55874">
    <property type="entry name" value="ATPase domain of HSP90 chaperone/DNA topoisomerase II/histidine kinase"/>
    <property type="match status" value="1"/>
</dbReference>
<dbReference type="GO" id="GO:0016301">
    <property type="term" value="F:kinase activity"/>
    <property type="evidence" value="ECO:0007669"/>
    <property type="project" value="UniProtKB-KW"/>
</dbReference>
<organism evidence="2 3">
    <name type="scientific">Streptomyces griseoviridis</name>
    <dbReference type="NCBI Taxonomy" id="45398"/>
    <lineage>
        <taxon>Bacteria</taxon>
        <taxon>Bacillati</taxon>
        <taxon>Actinomycetota</taxon>
        <taxon>Actinomycetes</taxon>
        <taxon>Kitasatosporales</taxon>
        <taxon>Streptomycetaceae</taxon>
        <taxon>Streptomyces</taxon>
    </lineage>
</organism>
<name>A0A918LC30_STRGD</name>
<dbReference type="InterPro" id="IPR036890">
    <property type="entry name" value="HATPase_C_sf"/>
</dbReference>
<comment type="caution">
    <text evidence="2">The sequence shown here is derived from an EMBL/GenBank/DDBJ whole genome shotgun (WGS) entry which is preliminary data.</text>
</comment>
<keyword evidence="3" id="KW-1185">Reference proteome</keyword>
<reference evidence="2" key="2">
    <citation type="submission" date="2020-09" db="EMBL/GenBank/DDBJ databases">
        <authorList>
            <person name="Sun Q."/>
            <person name="Ohkuma M."/>
        </authorList>
    </citation>
    <scope>NUCLEOTIDE SEQUENCE</scope>
    <source>
        <strain evidence="2">JCM 4234</strain>
    </source>
</reference>
<proteinExistence type="predicted"/>
<dbReference type="Pfam" id="PF13589">
    <property type="entry name" value="HATPase_c_3"/>
    <property type="match status" value="1"/>
</dbReference>
<keyword evidence="2" id="KW-0808">Transferase</keyword>
<dbReference type="Proteomes" id="UP000653493">
    <property type="component" value="Unassembled WGS sequence"/>
</dbReference>
<reference evidence="2" key="1">
    <citation type="journal article" date="2014" name="Int. J. Syst. Evol. Microbiol.">
        <title>Complete genome sequence of Corynebacterium casei LMG S-19264T (=DSM 44701T), isolated from a smear-ripened cheese.</title>
        <authorList>
            <consortium name="US DOE Joint Genome Institute (JGI-PGF)"/>
            <person name="Walter F."/>
            <person name="Albersmeier A."/>
            <person name="Kalinowski J."/>
            <person name="Ruckert C."/>
        </authorList>
    </citation>
    <scope>NUCLEOTIDE SEQUENCE</scope>
    <source>
        <strain evidence="2">JCM 4234</strain>
    </source>
</reference>
<dbReference type="EMBL" id="BMSL01000003">
    <property type="protein sequence ID" value="GGS29676.1"/>
    <property type="molecule type" value="Genomic_DNA"/>
</dbReference>
<feature type="region of interest" description="Disordered" evidence="1">
    <location>
        <begin position="436"/>
        <end position="485"/>
    </location>
</feature>
<feature type="region of interest" description="Disordered" evidence="1">
    <location>
        <begin position="298"/>
        <end position="321"/>
    </location>
</feature>
<protein>
    <submittedName>
        <fullName evidence="2">Histidine kinase</fullName>
    </submittedName>
</protein>
<gene>
    <name evidence="2" type="ORF">GCM10010238_18230</name>
</gene>